<organism evidence="3 4">
    <name type="scientific">Carbonactinospora thermoautotrophica</name>
    <dbReference type="NCBI Taxonomy" id="1469144"/>
    <lineage>
        <taxon>Bacteria</taxon>
        <taxon>Bacillati</taxon>
        <taxon>Actinomycetota</taxon>
        <taxon>Actinomycetes</taxon>
        <taxon>Kitasatosporales</taxon>
        <taxon>Carbonactinosporaceae</taxon>
        <taxon>Carbonactinospora</taxon>
    </lineage>
</organism>
<dbReference type="PANTHER" id="PTHR30024:SF45">
    <property type="entry name" value="ABC TRANSPORTER SUBSTRATE-BINDING PROTEIN"/>
    <property type="match status" value="1"/>
</dbReference>
<dbReference type="RefSeq" id="WP_066888999.1">
    <property type="nucleotide sequence ID" value="NZ_LAXD01000001.1"/>
</dbReference>
<dbReference type="PANTHER" id="PTHR30024">
    <property type="entry name" value="ALIPHATIC SULFONATES-BINDING PROTEIN-RELATED"/>
    <property type="match status" value="1"/>
</dbReference>
<protein>
    <submittedName>
        <fullName evidence="3">ABC transporter substrate-binding protein</fullName>
    </submittedName>
</protein>
<evidence type="ECO:0000259" key="2">
    <source>
        <dbReference type="SMART" id="SM00062"/>
    </source>
</evidence>
<accession>A0A132MW63</accession>
<evidence type="ECO:0000256" key="1">
    <source>
        <dbReference type="ARBA" id="ARBA00010742"/>
    </source>
</evidence>
<dbReference type="PROSITE" id="PS51257">
    <property type="entry name" value="PROKAR_LIPOPROTEIN"/>
    <property type="match status" value="1"/>
</dbReference>
<keyword evidence="4" id="KW-1185">Reference proteome</keyword>
<dbReference type="SMART" id="SM00062">
    <property type="entry name" value="PBPb"/>
    <property type="match status" value="1"/>
</dbReference>
<dbReference type="InterPro" id="IPR015168">
    <property type="entry name" value="SsuA/THI5"/>
</dbReference>
<dbReference type="Pfam" id="PF09084">
    <property type="entry name" value="NMT1"/>
    <property type="match status" value="1"/>
</dbReference>
<dbReference type="OrthoDB" id="286202at2"/>
<dbReference type="STRING" id="1469144.LI90_3186"/>
<sequence length="474" mass="50193">MRTILLRLFALIGLAGLAAVGCGTGTAASGGKTVRVTVGYQSKTISTVNAGTLLRALGLFEQRLAEIGRRTGTRYQVTWQDYEAGAPITTQMLAGKVDIGSMGDYPLLVNGSKTREFADARTELVAITGYNLRGALNMVLVPPSSPARRLGDLAGKKISTSFSSTAHGMLVRALAQAGLAPGSVQLVHHPPSVGASALQSGGVDALSQFAAWPGLLVHRGQARVLYDGADVNQPSLLGIVVRKAYTQEHPEVTEAFLAAVIDATRYLHEHPLQAAQTVAQATGLPPEVVYLYNGPNGLVTFDPTIKPVLREALERDIPFLKSLGALQDLDLDQFVNDSYLRKAYGAAYDTEVRSTVNPARITGTDPLSHRPVDDPATASEAWFDGEGATVPAANPTWLLRLLKASGGKKLRAAYVPDAATGTRWFADKAVWVDDPAAGPDAHLLPFTTLAGAQRYIDAHPGARVVDYATALKAA</sequence>
<dbReference type="AlphaFoldDB" id="A0A132MW63"/>
<dbReference type="Proteomes" id="UP000070188">
    <property type="component" value="Unassembled WGS sequence"/>
</dbReference>
<dbReference type="Gene3D" id="3.40.190.10">
    <property type="entry name" value="Periplasmic binding protein-like II"/>
    <property type="match status" value="2"/>
</dbReference>
<dbReference type="SUPFAM" id="SSF53850">
    <property type="entry name" value="Periplasmic binding protein-like II"/>
    <property type="match status" value="1"/>
</dbReference>
<proteinExistence type="inferred from homology"/>
<comment type="caution">
    <text evidence="3">The sequence shown here is derived from an EMBL/GenBank/DDBJ whole genome shotgun (WGS) entry which is preliminary data.</text>
</comment>
<dbReference type="PATRIC" id="fig|1469144.10.peg.3432"/>
<dbReference type="EMBL" id="LAXD01000001">
    <property type="protein sequence ID" value="KWX02145.1"/>
    <property type="molecule type" value="Genomic_DNA"/>
</dbReference>
<evidence type="ECO:0000313" key="3">
    <source>
        <dbReference type="EMBL" id="KWX02145.1"/>
    </source>
</evidence>
<reference evidence="4" key="1">
    <citation type="submission" date="2015-04" db="EMBL/GenBank/DDBJ databases">
        <title>Physiological reanalysis, assessment of diazotrophy, and genome sequences of multiple isolates of Streptomyces thermoautotrophicus.</title>
        <authorList>
            <person name="MacKellar D.C."/>
            <person name="Lieber L."/>
            <person name="Norman J."/>
            <person name="Bolger A."/>
            <person name="Tobin C."/>
            <person name="Murray J.W."/>
            <person name="Chang R."/>
            <person name="Ford T."/>
            <person name="Nguyen P.Q."/>
            <person name="Woodward J."/>
            <person name="Permingeat H."/>
            <person name="Joshi N.S."/>
            <person name="Silver P.A."/>
            <person name="Usadel B."/>
            <person name="Rutherford A.W."/>
            <person name="Friesen M."/>
            <person name="Prell J."/>
        </authorList>
    </citation>
    <scope>NUCLEOTIDE SEQUENCE [LARGE SCALE GENOMIC DNA]</scope>
    <source>
        <strain evidence="4">H1</strain>
    </source>
</reference>
<feature type="domain" description="Solute-binding protein family 3/N-terminal" evidence="2">
    <location>
        <begin position="47"/>
        <end position="270"/>
    </location>
</feature>
<dbReference type="SUPFAM" id="SSF160387">
    <property type="entry name" value="NosL/MerB-like"/>
    <property type="match status" value="1"/>
</dbReference>
<dbReference type="InterPro" id="IPR001638">
    <property type="entry name" value="Solute-binding_3/MltF_N"/>
</dbReference>
<name>A0A132MW63_9ACTN</name>
<gene>
    <name evidence="3" type="ORF">LI90_3186</name>
</gene>
<comment type="similarity">
    <text evidence="1">Belongs to the bacterial solute-binding protein SsuA/TauA family.</text>
</comment>
<evidence type="ECO:0000313" key="4">
    <source>
        <dbReference type="Proteomes" id="UP000070188"/>
    </source>
</evidence>